<keyword evidence="3" id="KW-0732">Signal</keyword>
<evidence type="ECO:0000256" key="1">
    <source>
        <dbReference type="SAM" id="MobiDB-lite"/>
    </source>
</evidence>
<feature type="signal peptide" evidence="3">
    <location>
        <begin position="1"/>
        <end position="16"/>
    </location>
</feature>
<keyword evidence="2" id="KW-1133">Transmembrane helix</keyword>
<dbReference type="EMBL" id="LWDP01000004">
    <property type="protein sequence ID" value="ORD95069.1"/>
    <property type="molecule type" value="Genomic_DNA"/>
</dbReference>
<keyword evidence="2" id="KW-0472">Membrane</keyword>
<comment type="caution">
    <text evidence="4">The sequence shown here is derived from an EMBL/GenBank/DDBJ whole genome shotgun (WGS) entry which is preliminary data.</text>
</comment>
<evidence type="ECO:0000256" key="2">
    <source>
        <dbReference type="SAM" id="Phobius"/>
    </source>
</evidence>
<organism evidence="4 5">
    <name type="scientific">Enterospora canceri</name>
    <dbReference type="NCBI Taxonomy" id="1081671"/>
    <lineage>
        <taxon>Eukaryota</taxon>
        <taxon>Fungi</taxon>
        <taxon>Fungi incertae sedis</taxon>
        <taxon>Microsporidia</taxon>
        <taxon>Enterocytozoonidae</taxon>
        <taxon>Enterospora</taxon>
    </lineage>
</organism>
<evidence type="ECO:0000256" key="3">
    <source>
        <dbReference type="SAM" id="SignalP"/>
    </source>
</evidence>
<feature type="transmembrane region" description="Helical" evidence="2">
    <location>
        <begin position="278"/>
        <end position="299"/>
    </location>
</feature>
<keyword evidence="2" id="KW-0812">Transmembrane</keyword>
<evidence type="ECO:0000313" key="4">
    <source>
        <dbReference type="EMBL" id="ORD95069.1"/>
    </source>
</evidence>
<dbReference type="VEuPathDB" id="MicrosporidiaDB:ECANGB1_2632"/>
<sequence length="316" mass="36173">MQIVLFVLILLDTSLSMPLGTIRLLHNKNSGITYKNKQCCEYGRLNQNIESHNQKYHESSSLSDFTMSLTKNAIEMAVPGQVAALYPDTIDLCSMHYNQLRIFSHIQRQNVTGLFYYQNSLYDNFSRGGWLGFYYTISVNQVKDRNNPSEVEKQLFCYKIVTDSGEYVLTTANRTLFFIELDGVRLTKIHLNIDHKVGSIKMEETKLGELKLLDQKRLIEGLKQRKSGNYCKIDMVELVNPPDQPTPTKPVDDSAGSRTAPRNTTKNKTIKVIRSNTFIWLLLGATALLFLVFLILALGCKRRRVSYRREADAEIE</sequence>
<dbReference type="Proteomes" id="UP000192639">
    <property type="component" value="Unassembled WGS sequence"/>
</dbReference>
<proteinExistence type="predicted"/>
<reference evidence="4 5" key="1">
    <citation type="journal article" date="2017" name="Environ. Microbiol.">
        <title>Decay of the glycolytic pathway and adaptation to intranuclear parasitism within Enterocytozoonidae microsporidia.</title>
        <authorList>
            <person name="Wiredu Boakye D."/>
            <person name="Jaroenlak P."/>
            <person name="Prachumwat A."/>
            <person name="Williams T.A."/>
            <person name="Bateman K.S."/>
            <person name="Itsathitphaisarn O."/>
            <person name="Sritunyalucksana K."/>
            <person name="Paszkiewicz K.H."/>
            <person name="Moore K.A."/>
            <person name="Stentiford G.D."/>
            <person name="Williams B.A."/>
        </authorList>
    </citation>
    <scope>NUCLEOTIDE SEQUENCE [LARGE SCALE GENOMIC DNA]</scope>
    <source>
        <strain evidence="4 5">GB1</strain>
    </source>
</reference>
<name>A0A1Y1S9G7_9MICR</name>
<accession>A0A1Y1S9G7</accession>
<keyword evidence="5" id="KW-1185">Reference proteome</keyword>
<evidence type="ECO:0000313" key="5">
    <source>
        <dbReference type="Proteomes" id="UP000192639"/>
    </source>
</evidence>
<gene>
    <name evidence="4" type="ORF">ECANGB1_2632</name>
</gene>
<feature type="region of interest" description="Disordered" evidence="1">
    <location>
        <begin position="240"/>
        <end position="263"/>
    </location>
</feature>
<dbReference type="AlphaFoldDB" id="A0A1Y1S9G7"/>
<feature type="chain" id="PRO_5013322203" evidence="3">
    <location>
        <begin position="17"/>
        <end position="316"/>
    </location>
</feature>
<protein>
    <submittedName>
        <fullName evidence="4">Uncharacterized protein</fullName>
    </submittedName>
</protein>